<sequence>MAWMMNSARMPPCSRGSPSCGPGSTWRREIDGSDVCSISRLVVELGAGRRSGEDGWSHCRRYLKSLTFSAALLQAGSYFLGPASVNRLHIQRAKGNSSGNRA</sequence>
<dbReference type="EMBL" id="DS268191">
    <property type="protein sequence ID" value="KMU80793.1"/>
    <property type="molecule type" value="Genomic_DNA"/>
</dbReference>
<feature type="region of interest" description="Disordered" evidence="1">
    <location>
        <begin position="1"/>
        <end position="22"/>
    </location>
</feature>
<name>A0A0J8RAB5_COCIT</name>
<accession>A0A0J8RAB5</accession>
<dbReference type="Proteomes" id="UP000054559">
    <property type="component" value="Unassembled WGS sequence"/>
</dbReference>
<evidence type="ECO:0000256" key="1">
    <source>
        <dbReference type="SAM" id="MobiDB-lite"/>
    </source>
</evidence>
<proteinExistence type="predicted"/>
<evidence type="ECO:0000313" key="3">
    <source>
        <dbReference type="Proteomes" id="UP000054559"/>
    </source>
</evidence>
<protein>
    <submittedName>
        <fullName evidence="2">Uncharacterized protein</fullName>
    </submittedName>
</protein>
<organism evidence="2 3">
    <name type="scientific">Coccidioides immitis RMSCC 3703</name>
    <dbReference type="NCBI Taxonomy" id="454286"/>
    <lineage>
        <taxon>Eukaryota</taxon>
        <taxon>Fungi</taxon>
        <taxon>Dikarya</taxon>
        <taxon>Ascomycota</taxon>
        <taxon>Pezizomycotina</taxon>
        <taxon>Eurotiomycetes</taxon>
        <taxon>Eurotiomycetidae</taxon>
        <taxon>Onygenales</taxon>
        <taxon>Onygenaceae</taxon>
        <taxon>Coccidioides</taxon>
    </lineage>
</organism>
<feature type="compositionally biased region" description="Low complexity" evidence="1">
    <location>
        <begin position="11"/>
        <end position="22"/>
    </location>
</feature>
<evidence type="ECO:0000313" key="2">
    <source>
        <dbReference type="EMBL" id="KMU80793.1"/>
    </source>
</evidence>
<dbReference type="AlphaFoldDB" id="A0A0J8RAB5"/>
<reference evidence="3" key="1">
    <citation type="journal article" date="2010" name="Genome Res.">
        <title>Population genomic sequencing of Coccidioides fungi reveals recent hybridization and transposon control.</title>
        <authorList>
            <person name="Neafsey D.E."/>
            <person name="Barker B.M."/>
            <person name="Sharpton T.J."/>
            <person name="Stajich J.E."/>
            <person name="Park D.J."/>
            <person name="Whiston E."/>
            <person name="Hung C.-Y."/>
            <person name="McMahan C."/>
            <person name="White J."/>
            <person name="Sykes S."/>
            <person name="Heiman D."/>
            <person name="Young S."/>
            <person name="Zeng Q."/>
            <person name="Abouelleil A."/>
            <person name="Aftuck L."/>
            <person name="Bessette D."/>
            <person name="Brown A."/>
            <person name="FitzGerald M."/>
            <person name="Lui A."/>
            <person name="Macdonald J.P."/>
            <person name="Priest M."/>
            <person name="Orbach M.J."/>
            <person name="Galgiani J.N."/>
            <person name="Kirkland T.N."/>
            <person name="Cole G.T."/>
            <person name="Birren B.W."/>
            <person name="Henn M.R."/>
            <person name="Taylor J.W."/>
            <person name="Rounsley S.D."/>
        </authorList>
    </citation>
    <scope>NUCLEOTIDE SEQUENCE [LARGE SCALE GENOMIC DNA]</scope>
    <source>
        <strain evidence="3">RMSCC 3703</strain>
    </source>
</reference>
<gene>
    <name evidence="2" type="ORF">CISG_08596</name>
</gene>